<gene>
    <name evidence="1" type="ORF">DU002_08570</name>
</gene>
<dbReference type="Proteomes" id="UP000252558">
    <property type="component" value="Unassembled WGS sequence"/>
</dbReference>
<sequence>MALKATIYKANLEVADMGRHHYQNYPLTIAQHPSETARRTMVRLLAFALNASDELQFTRGLCVDDEPELWLKSLSDEIELWIELGLPDEKRLKKACRRAKKVILYAYGSAFSVWWPENKNKLGMLKNLEVHYLPEEASQALGELLQRSMQLQCSIDDGQVWMSTNENSAMIEPEQHQ</sequence>
<name>A0A368NK05_9GAMM</name>
<keyword evidence="2" id="KW-1185">Reference proteome</keyword>
<dbReference type="InterPro" id="IPR009822">
    <property type="entry name" value="YaeQ"/>
</dbReference>
<dbReference type="PANTHER" id="PTHR38784:SF1">
    <property type="entry name" value="SUCROSE PHOSPHORYLASE"/>
    <property type="match status" value="1"/>
</dbReference>
<protein>
    <recommendedName>
        <fullName evidence="3">YaeQ family protein</fullName>
    </recommendedName>
</protein>
<dbReference type="InterPro" id="IPR011335">
    <property type="entry name" value="Restrct_endonuc-II-like"/>
</dbReference>
<reference evidence="1 2" key="1">
    <citation type="submission" date="2018-07" db="EMBL/GenBank/DDBJ databases">
        <title>Corallincola holothuriorum sp. nov., a new facultative anaerobe isolated from sea cucumber Apostichopus japonicus.</title>
        <authorList>
            <person name="Xia H."/>
        </authorList>
    </citation>
    <scope>NUCLEOTIDE SEQUENCE [LARGE SCALE GENOMIC DNA]</scope>
    <source>
        <strain evidence="1 2">C4</strain>
    </source>
</reference>
<accession>A0A368NK05</accession>
<evidence type="ECO:0000313" key="1">
    <source>
        <dbReference type="EMBL" id="RCU50466.1"/>
    </source>
</evidence>
<dbReference type="Gene3D" id="3.10.640.10">
    <property type="entry name" value="Restriction endonuclease-like alpha-beta roll domain"/>
    <property type="match status" value="1"/>
</dbReference>
<dbReference type="PIRSF" id="PIRSF011484">
    <property type="entry name" value="YaeQ"/>
    <property type="match status" value="1"/>
</dbReference>
<evidence type="ECO:0008006" key="3">
    <source>
        <dbReference type="Google" id="ProtNLM"/>
    </source>
</evidence>
<dbReference type="EMBL" id="QPID01000004">
    <property type="protein sequence ID" value="RCU50466.1"/>
    <property type="molecule type" value="Genomic_DNA"/>
</dbReference>
<dbReference type="Pfam" id="PF07152">
    <property type="entry name" value="YaeQ"/>
    <property type="match status" value="1"/>
</dbReference>
<dbReference type="InterPro" id="IPR038590">
    <property type="entry name" value="YaeQ_sf"/>
</dbReference>
<dbReference type="SUPFAM" id="SSF52980">
    <property type="entry name" value="Restriction endonuclease-like"/>
    <property type="match status" value="1"/>
</dbReference>
<dbReference type="RefSeq" id="WP_114337955.1">
    <property type="nucleotide sequence ID" value="NZ_QPID01000004.1"/>
</dbReference>
<dbReference type="OrthoDB" id="5293309at2"/>
<evidence type="ECO:0000313" key="2">
    <source>
        <dbReference type="Proteomes" id="UP000252558"/>
    </source>
</evidence>
<comment type="caution">
    <text evidence="1">The sequence shown here is derived from an EMBL/GenBank/DDBJ whole genome shotgun (WGS) entry which is preliminary data.</text>
</comment>
<proteinExistence type="predicted"/>
<dbReference type="AlphaFoldDB" id="A0A368NK05"/>
<dbReference type="PANTHER" id="PTHR38784">
    <property type="entry name" value="SUCROSE PHOSPHORYLASE"/>
    <property type="match status" value="1"/>
</dbReference>
<organism evidence="1 2">
    <name type="scientific">Corallincola holothuriorum</name>
    <dbReference type="NCBI Taxonomy" id="2282215"/>
    <lineage>
        <taxon>Bacteria</taxon>
        <taxon>Pseudomonadati</taxon>
        <taxon>Pseudomonadota</taxon>
        <taxon>Gammaproteobacteria</taxon>
        <taxon>Alteromonadales</taxon>
        <taxon>Psychromonadaceae</taxon>
        <taxon>Corallincola</taxon>
    </lineage>
</organism>
<dbReference type="CDD" id="cd22368">
    <property type="entry name" value="YaeQ-like"/>
    <property type="match status" value="1"/>
</dbReference>
<dbReference type="SMART" id="SM01322">
    <property type="entry name" value="YaeQ"/>
    <property type="match status" value="1"/>
</dbReference>